<dbReference type="CDD" id="cd14267">
    <property type="entry name" value="Rif1_CTD_C-II_like"/>
    <property type="match status" value="1"/>
</dbReference>
<evidence type="ECO:0000256" key="3">
    <source>
        <dbReference type="ARBA" id="ARBA00022454"/>
    </source>
</evidence>
<feature type="compositionally biased region" description="Basic residues" evidence="7">
    <location>
        <begin position="2205"/>
        <end position="2216"/>
    </location>
</feature>
<feature type="compositionally biased region" description="Polar residues" evidence="7">
    <location>
        <begin position="1768"/>
        <end position="1782"/>
    </location>
</feature>
<feature type="compositionally biased region" description="Polar residues" evidence="7">
    <location>
        <begin position="1974"/>
        <end position="1991"/>
    </location>
</feature>
<keyword evidence="6" id="KW-0131">Cell cycle</keyword>
<dbReference type="PANTHER" id="PTHR22928:SF3">
    <property type="entry name" value="TELOMERE-ASSOCIATED PROTEIN RIF1"/>
    <property type="match status" value="1"/>
</dbReference>
<feature type="compositionally biased region" description="Basic and acidic residues" evidence="7">
    <location>
        <begin position="1543"/>
        <end position="1569"/>
    </location>
</feature>
<feature type="compositionally biased region" description="Basic and acidic residues" evidence="7">
    <location>
        <begin position="1858"/>
        <end position="1870"/>
    </location>
</feature>
<comment type="subcellular location">
    <subcellularLocation>
        <location evidence="2">Chromosome</location>
        <location evidence="2">Telomere</location>
    </subcellularLocation>
    <subcellularLocation>
        <location evidence="1">Nucleus</location>
    </subcellularLocation>
</comment>
<reference evidence="9" key="3">
    <citation type="submission" date="2025-09" db="UniProtKB">
        <authorList>
            <consortium name="Ensembl"/>
        </authorList>
    </citation>
    <scope>IDENTIFICATION</scope>
</reference>
<proteinExistence type="predicted"/>
<feature type="compositionally biased region" description="Low complexity" evidence="7">
    <location>
        <begin position="1830"/>
        <end position="1841"/>
    </location>
</feature>
<feature type="compositionally biased region" description="Low complexity" evidence="7">
    <location>
        <begin position="1915"/>
        <end position="1941"/>
    </location>
</feature>
<feature type="compositionally biased region" description="Basic and acidic residues" evidence="7">
    <location>
        <begin position="2333"/>
        <end position="2343"/>
    </location>
</feature>
<sequence>MMATVPLTSSSLLPLLESLEDITAGQPEQTDAYLTIVNRLSGDDGTQFLPAIVKNISRLGRTFQTHIASQNAELSQAALQALGFCVFHAHVVSAIPANFAEELLSALSSLVVKSTDKNTCTRALWVISKQNFPPEVVAKMVPEILRTLECVRTREDIQSVVMEHESLNVIIRLLDQTPAQMGECAVQWAKLVIPLVVHSASKVRLRAAAALEMGLPLLMEKQKEVAAIIEPIMSSKLIPELQKLFSTKNETNVLKLWPLFVRLLGKLLHRGGPFINSLLGLEELGFRSSSPNIKKIAFIAWKSLIDNFSLNPEILCSAKRLKLLLQPLRSIQVRTEALLLTKLEVWWYLVVKLGPNLPAHFEQVGVPLLQCTLGTDSAFPTTPARSSIQNSAVGTSTHKTGAPAFSSPTVMPRLNLNCSVVASQAYPSIQLLGLEMLLHYFMGSEVTAAAAKNQLTLSLEPLVHPFLSSPTSFTKHGSLLISAVRDSFICIGKDAPDALLALIWRNLVSFVITTIDAAGHKKERQGSELLPLLLQALQSIISSEALPAHRALSLLEMTVKGIPQRILGSASYQVGKMDLLNGTPALFLILLFYNSSLVGGFVEDERFFLCLETLVSCGLSGLTSPLAFGEAVLGAVGRSAGTLGNKEQLWRMWSVVVNPLTVTITQTNEVNQGDALEHNFSAVHTALMFPITHLLPGNALPHVTQKSMLGTWSRLYKVFACCSALVATAEENVCCEELCGKMAALLDRKALRVPSTLDAVANILLVIVESSDFSPYTSQFQQKMKSPHTPLAWVRKKSKALGNLSSFQTLLVQALEAFNAVEAPETVPEGTGLALVAILSTLFSNLALATAIQEALASLTQPLTALYEQPGRTPNEQPKSTSSLGAKLEKLLVDVLGCLQTCSALAYDDELLSLLSPLLCVLFLHRRKHIRSLVTQFWNATFANTLVLVYPEQLKPVLSQVKQNTPILLPGFQSVEVPDELSGQSSSESSQLETKVSGVQVTPGVKRGSLLVRVGEMDRSSKTSKPVSMKLDFGSPKPPRREELEEQASIDFVFIPPETKERVLTEHQKEVKRTKRVDIPAMYNNLDSSLDTTVFTQYTQSQEESLDKFPAVEQAEDSEKDEVKAEVPEENMEMGEDVADDTQEYISPTNETTESAKGEEKPADELLPESADISMEEDVNEDVLLKEDSAVETREDTSPDVSGGSDMVSGTPQKTNSRRQSFITLEKYAEGKPASPASVVTFTGPLTRTANSQAQAASSPEPPAGAGQAQAASSPEPPAGAGQGQAASSPEPPAGAGQAQAASSPEPPAGAGQAQAASSPEPPAGAGQAQAASSPEPPAGAGQAQAASSPEPPAGAGQAQAASSPEPPAGAGQAQAASSPEPPAGAGQAQAASSPEPPAGAGQAQAASSPEPPAGAGQAQAASSPEPPAGAGQAQAASSPEPPAGAGQAQAASSPEPPAGAGQAQAASSPEPPAGAGQAQAASSPEPPAGAGQAQAASSPEPPAGAGQAQAASSPEPPAGADTDSQETEQARCRSSKNQSSKNEGEKPEPSEDKKQSEVEKPAEKRTSETDEDDVIPDTQTPVEILKEVLVPAFEEVVMGNNSQKEEESQGLLEGSPSSQADLSQGEPRRSGRRRSRPLRPGEDAEEWEEKDKRRKSQPKEAECQMDSPKTVPSPVSQADSQSQGRASRRSKLAVNVEDRGKDKLRKISHKEESELSRSNSQMATPSPAADINSQSQSSMVSSRRSSKSEDLVKDKQKRGVAEEELSQSDSQTDTPSASDNDSQSQSRCSQRSKLAVEVEDDCRQKLRSIRAQKVEEKTSQIDSHVAKPSQQESQSQGSASWKSKPLRDLEEVDFVDEVDKQDPTEHESDSQIATPSPADQTGDGQSQGRSSRRSKLVTESEEEGKGKPKRRGGTELLSQIDSQTTPSTTPSATPTDSQSQGRASRRSKVPIEVAESEVKRSLHLATDSAATPEKSQTHYQVAPSATSPTDRQLRPRSRTSKRNKMLKEQVKANSSPNPTPNMERQNSQVADTESSQGSGRTKRRKASQALLGSNVENSESDASEPREDVQKGRKPTSAGAVPSPLATVGSAEPGADQEVPMDSSETSLKSDSQNPSSEALEVVKIPQDVEEALKMVNSLKPEVLVPSLPVITKKDLGQMETDMGCVIEAVDPFVPEKAENTKLSSQQTEPDLEHMKSQDVCMSRQKKERGHKWSKSKANFNTVSSRESDHDDLECDHDDLECDRPTQIQRKLLNDSEQANSLTPSTEGNAISEDGLNKLCTPPIANGLPTDTSPTEATEEKLSLQVSESSEKVLDGLKPVAVSSEEVTEEQMGEHEENRHPESATNVLEEDQLEDVGRSIGQAQSGCSKALDEEQREEQYTSIKGQPEADSTSTGTRETHTEPQADNIQDITPLQERAKTDNVSGLECEEEGEETQMANNDLDLSPLNSFILVSSDLHGAPVPLHHPSTSKDMLCQDSPPKQKDAVMGLEVGHSPSSGRTRGLWSPLASPSTSILKKGQKRPIEEESPSPFTKSRRVSFADPIQHQELADDIDRRSPVIRSSSPRDKTTSSSIPQAKYITTPTKGLLILSPRHLRSPGYKSSKKCLISELGQEPRPIPKDCVYPALVRCSTPVEAVLPQITSNMWPRGFGQLVRARNIKTVGDLSALTPSEIKNLPIRSPKISNVKKALKIYHEQQKGRSDELKSFEEMEKLTSELEEPTVPQNQGEDKTPGDALVTELLDEPVPKEHEEPPEERLDQSRPDHQKTAEGGLMLEVESLAAHLTGEGLSHCSSDQLVLIHDQLGGMMRTVVLQLQSRLLAQNKDSGP</sequence>
<feature type="compositionally biased region" description="Polar residues" evidence="7">
    <location>
        <begin position="1238"/>
        <end position="1251"/>
    </location>
</feature>
<feature type="compositionally biased region" description="Polar residues" evidence="7">
    <location>
        <begin position="2217"/>
        <end position="2226"/>
    </location>
</feature>
<evidence type="ECO:0000256" key="7">
    <source>
        <dbReference type="SAM" id="MobiDB-lite"/>
    </source>
</evidence>
<feature type="compositionally biased region" description="Polar residues" evidence="7">
    <location>
        <begin position="2012"/>
        <end position="2040"/>
    </location>
</feature>
<feature type="compositionally biased region" description="Polar residues" evidence="7">
    <location>
        <begin position="1144"/>
        <end position="1153"/>
    </location>
</feature>
<organism evidence="9 10">
    <name type="scientific">Oncorhynchus mykiss</name>
    <name type="common">Rainbow trout</name>
    <name type="synonym">Salmo gairdneri</name>
    <dbReference type="NCBI Taxonomy" id="8022"/>
    <lineage>
        <taxon>Eukaryota</taxon>
        <taxon>Metazoa</taxon>
        <taxon>Chordata</taxon>
        <taxon>Craniata</taxon>
        <taxon>Vertebrata</taxon>
        <taxon>Euteleostomi</taxon>
        <taxon>Actinopterygii</taxon>
        <taxon>Neopterygii</taxon>
        <taxon>Teleostei</taxon>
        <taxon>Protacanthopterygii</taxon>
        <taxon>Salmoniformes</taxon>
        <taxon>Salmonidae</taxon>
        <taxon>Salmoninae</taxon>
        <taxon>Oncorhynchus</taxon>
    </lineage>
</organism>
<feature type="compositionally biased region" description="Polar residues" evidence="7">
    <location>
        <begin position="2256"/>
        <end position="2270"/>
    </location>
</feature>
<feature type="region of interest" description="Disordered" evidence="7">
    <location>
        <begin position="1598"/>
        <end position="2122"/>
    </location>
</feature>
<keyword evidence="4" id="KW-0779">Telomere</keyword>
<feature type="compositionally biased region" description="Low complexity" evidence="7">
    <location>
        <begin position="1783"/>
        <end position="1793"/>
    </location>
</feature>
<feature type="compositionally biased region" description="Basic and acidic residues" evidence="7">
    <location>
        <begin position="1747"/>
        <end position="1762"/>
    </location>
</feature>
<dbReference type="Gene3D" id="1.25.10.10">
    <property type="entry name" value="Leucine-rich Repeat Variant"/>
    <property type="match status" value="1"/>
</dbReference>
<dbReference type="PANTHER" id="PTHR22928">
    <property type="entry name" value="TELOMERE-ASSOCIATED PROTEIN RIF1"/>
    <property type="match status" value="1"/>
</dbReference>
<gene>
    <name evidence="9" type="primary">LOC110501816</name>
</gene>
<dbReference type="InterPro" id="IPR016024">
    <property type="entry name" value="ARM-type_fold"/>
</dbReference>
<feature type="compositionally biased region" description="Basic residues" evidence="7">
    <location>
        <begin position="1995"/>
        <end position="2005"/>
    </location>
</feature>
<feature type="region of interest" description="Disordered" evidence="7">
    <location>
        <begin position="2711"/>
        <end position="2732"/>
    </location>
</feature>
<feature type="compositionally biased region" description="Acidic residues" evidence="7">
    <location>
        <begin position="1128"/>
        <end position="1143"/>
    </location>
</feature>
<keyword evidence="5" id="KW-0539">Nucleus</keyword>
<feature type="compositionally biased region" description="Basic and acidic residues" evidence="7">
    <location>
        <begin position="1183"/>
        <end position="1197"/>
    </location>
</feature>
<dbReference type="GO" id="GO:0140445">
    <property type="term" value="C:chromosome, telomeric repeat region"/>
    <property type="evidence" value="ECO:0007669"/>
    <property type="project" value="TreeGrafter"/>
</dbReference>
<dbReference type="GO" id="GO:0000723">
    <property type="term" value="P:telomere maintenance"/>
    <property type="evidence" value="ECO:0007669"/>
    <property type="project" value="TreeGrafter"/>
</dbReference>
<evidence type="ECO:0000256" key="6">
    <source>
        <dbReference type="ARBA" id="ARBA00023306"/>
    </source>
</evidence>
<feature type="compositionally biased region" description="Polar residues" evidence="7">
    <location>
        <begin position="1674"/>
        <end position="1686"/>
    </location>
</feature>
<accession>A0A8C7UM17</accession>
<feature type="region of interest" description="Disordered" evidence="7">
    <location>
        <begin position="1111"/>
        <end position="1583"/>
    </location>
</feature>
<feature type="region of interest" description="Disordered" evidence="7">
    <location>
        <begin position="1021"/>
        <end position="1044"/>
    </location>
</feature>
<name>A0A8C7UM17_ONCMY</name>
<evidence type="ECO:0000259" key="8">
    <source>
        <dbReference type="Pfam" id="PF12231"/>
    </source>
</evidence>
<dbReference type="Pfam" id="PF12231">
    <property type="entry name" value="Rif1_N"/>
    <property type="match status" value="1"/>
</dbReference>
<protein>
    <submittedName>
        <fullName evidence="9">Replication timing regulatory factor 1</fullName>
    </submittedName>
</protein>
<feature type="region of interest" description="Disordered" evidence="7">
    <location>
        <begin position="2180"/>
        <end position="2240"/>
    </location>
</feature>
<dbReference type="GO" id="GO:0005634">
    <property type="term" value="C:nucleus"/>
    <property type="evidence" value="ECO:0007669"/>
    <property type="project" value="UniProtKB-SubCell"/>
</dbReference>
<dbReference type="SUPFAM" id="SSF48371">
    <property type="entry name" value="ARM repeat"/>
    <property type="match status" value="1"/>
</dbReference>
<feature type="compositionally biased region" description="Polar residues" evidence="7">
    <location>
        <begin position="2381"/>
        <end position="2397"/>
    </location>
</feature>
<dbReference type="InterPro" id="IPR022031">
    <property type="entry name" value="Rif1_N"/>
</dbReference>
<feature type="region of interest" description="Disordered" evidence="7">
    <location>
        <begin position="2463"/>
        <end position="2575"/>
    </location>
</feature>
<feature type="compositionally biased region" description="Low complexity" evidence="7">
    <location>
        <begin position="1880"/>
        <end position="1890"/>
    </location>
</feature>
<evidence type="ECO:0000313" key="10">
    <source>
        <dbReference type="Proteomes" id="UP000694395"/>
    </source>
</evidence>
<feature type="compositionally biased region" description="Low complexity" evidence="7">
    <location>
        <begin position="980"/>
        <end position="993"/>
    </location>
</feature>
<feature type="region of interest" description="Disordered" evidence="7">
    <location>
        <begin position="2252"/>
        <end position="2439"/>
    </location>
</feature>
<reference evidence="9" key="1">
    <citation type="submission" date="2020-07" db="EMBL/GenBank/DDBJ databases">
        <title>A long reads based de novo assembly of the rainbow trout Arlee double haploid line genome.</title>
        <authorList>
            <person name="Gao G."/>
            <person name="Palti Y."/>
        </authorList>
    </citation>
    <scope>NUCLEOTIDE SEQUENCE [LARGE SCALE GENOMIC DNA]</scope>
</reference>
<feature type="compositionally biased region" description="Low complexity" evidence="7">
    <location>
        <begin position="1734"/>
        <end position="1744"/>
    </location>
</feature>
<keyword evidence="10" id="KW-1185">Reference proteome</keyword>
<keyword evidence="3" id="KW-0158">Chromosome</keyword>
<feature type="compositionally biased region" description="Basic and acidic residues" evidence="7">
    <location>
        <begin position="1154"/>
        <end position="1164"/>
    </location>
</feature>
<evidence type="ECO:0000256" key="4">
    <source>
        <dbReference type="ARBA" id="ARBA00022895"/>
    </source>
</evidence>
<dbReference type="Proteomes" id="UP000694395">
    <property type="component" value="Chromosome 22"/>
</dbReference>
<reference evidence="9" key="2">
    <citation type="submission" date="2025-08" db="UniProtKB">
        <authorList>
            <consortium name="Ensembl"/>
        </authorList>
    </citation>
    <scope>IDENTIFICATION</scope>
</reference>
<feature type="compositionally biased region" description="Low complexity" evidence="7">
    <location>
        <begin position="1252"/>
        <end position="1274"/>
    </location>
</feature>
<dbReference type="GeneTree" id="ENSGT00390000012204"/>
<feature type="compositionally biased region" description="Low complexity" evidence="7">
    <location>
        <begin position="1284"/>
        <end position="1514"/>
    </location>
</feature>
<evidence type="ECO:0000256" key="2">
    <source>
        <dbReference type="ARBA" id="ARBA00004574"/>
    </source>
</evidence>
<feature type="compositionally biased region" description="Polar residues" evidence="7">
    <location>
        <begin position="2104"/>
        <end position="2118"/>
    </location>
</feature>
<feature type="compositionally biased region" description="Basic and acidic residues" evidence="7">
    <location>
        <begin position="2371"/>
        <end position="2380"/>
    </location>
</feature>
<feature type="compositionally biased region" description="Acidic residues" evidence="7">
    <location>
        <begin position="2231"/>
        <end position="2240"/>
    </location>
</feature>
<dbReference type="Ensembl" id="ENSOMYT00000107056.2">
    <property type="protein sequence ID" value="ENSOMYP00000098603.2"/>
    <property type="gene ID" value="ENSOMYG00000044719.2"/>
</dbReference>
<evidence type="ECO:0000256" key="1">
    <source>
        <dbReference type="ARBA" id="ARBA00004123"/>
    </source>
</evidence>
<evidence type="ECO:0000313" key="9">
    <source>
        <dbReference type="Ensembl" id="ENSOMYP00000098603.2"/>
    </source>
</evidence>
<evidence type="ECO:0000256" key="5">
    <source>
        <dbReference type="ARBA" id="ARBA00023242"/>
    </source>
</evidence>
<feature type="region of interest" description="Disordered" evidence="7">
    <location>
        <begin position="979"/>
        <end position="998"/>
    </location>
</feature>
<feature type="region of interest" description="Disordered" evidence="7">
    <location>
        <begin position="2744"/>
        <end position="2765"/>
    </location>
</feature>
<feature type="domain" description="Telomere-associated protein Rif1 N-terminal" evidence="8">
    <location>
        <begin position="27"/>
        <end position="364"/>
    </location>
</feature>
<feature type="compositionally biased region" description="Basic and acidic residues" evidence="7">
    <location>
        <begin position="2548"/>
        <end position="2557"/>
    </location>
</feature>
<dbReference type="InterPro" id="IPR011989">
    <property type="entry name" value="ARM-like"/>
</dbReference>
<feature type="compositionally biased region" description="Polar residues" evidence="7">
    <location>
        <begin position="1208"/>
        <end position="1223"/>
    </location>
</feature>